<sequence length="71" mass="8064">MAAPGRHGMRALTTVTGGMGILQWWIAAGERAQHVRRRSRRSWRRKRRAFARRPVPDRLDQAAASLGEPSM</sequence>
<dbReference type="Proteomes" id="UP000019460">
    <property type="component" value="Unassembled WGS sequence"/>
</dbReference>
<organism evidence="1 2">
    <name type="scientific">Imhoffiella purpurea</name>
    <dbReference type="NCBI Taxonomy" id="1249627"/>
    <lineage>
        <taxon>Bacteria</taxon>
        <taxon>Pseudomonadati</taxon>
        <taxon>Pseudomonadota</taxon>
        <taxon>Gammaproteobacteria</taxon>
        <taxon>Chromatiales</taxon>
        <taxon>Chromatiaceae</taxon>
        <taxon>Imhoffiella</taxon>
    </lineage>
</organism>
<evidence type="ECO:0000313" key="1">
    <source>
        <dbReference type="EMBL" id="EXJ13612.1"/>
    </source>
</evidence>
<dbReference type="EMBL" id="AONC01000062">
    <property type="protein sequence ID" value="EXJ13612.1"/>
    <property type="molecule type" value="Genomic_DNA"/>
</dbReference>
<reference evidence="1 2" key="1">
    <citation type="submission" date="2012-11" db="EMBL/GenBank/DDBJ databases">
        <title>Genome assembly of Thiorhodococcus sp. AK35.</title>
        <authorList>
            <person name="Nupur N."/>
            <person name="Khatri I."/>
            <person name="Subramanian S."/>
            <person name="Pinnaka A."/>
        </authorList>
    </citation>
    <scope>NUCLEOTIDE SEQUENCE [LARGE SCALE GENOMIC DNA]</scope>
    <source>
        <strain evidence="1 2">AK35</strain>
    </source>
</reference>
<dbReference type="AlphaFoldDB" id="W9VC48"/>
<dbReference type="PATRIC" id="fig|1249627.3.peg.3580"/>
<keyword evidence="2" id="KW-1185">Reference proteome</keyword>
<proteinExistence type="predicted"/>
<comment type="caution">
    <text evidence="1">The sequence shown here is derived from an EMBL/GenBank/DDBJ whole genome shotgun (WGS) entry which is preliminary data.</text>
</comment>
<gene>
    <name evidence="1" type="ORF">D779_3504</name>
</gene>
<protein>
    <submittedName>
        <fullName evidence="1">Uncharacterized protein</fullName>
    </submittedName>
</protein>
<evidence type="ECO:0000313" key="2">
    <source>
        <dbReference type="Proteomes" id="UP000019460"/>
    </source>
</evidence>
<accession>W9VC48</accession>
<name>W9VC48_9GAMM</name>